<dbReference type="EMBL" id="JACVVK020000081">
    <property type="protein sequence ID" value="KAK7494707.1"/>
    <property type="molecule type" value="Genomic_DNA"/>
</dbReference>
<keyword evidence="2" id="KW-1185">Reference proteome</keyword>
<dbReference type="Proteomes" id="UP001519460">
    <property type="component" value="Unassembled WGS sequence"/>
</dbReference>
<protein>
    <submittedName>
        <fullName evidence="1">Uncharacterized protein</fullName>
    </submittedName>
</protein>
<proteinExistence type="predicted"/>
<gene>
    <name evidence="1" type="ORF">BaRGS_00014105</name>
</gene>
<evidence type="ECO:0000313" key="1">
    <source>
        <dbReference type="EMBL" id="KAK7494707.1"/>
    </source>
</evidence>
<dbReference type="AlphaFoldDB" id="A0ABD0L5T6"/>
<reference evidence="1 2" key="1">
    <citation type="journal article" date="2023" name="Sci. Data">
        <title>Genome assembly of the Korean intertidal mud-creeper Batillaria attramentaria.</title>
        <authorList>
            <person name="Patra A.K."/>
            <person name="Ho P.T."/>
            <person name="Jun S."/>
            <person name="Lee S.J."/>
            <person name="Kim Y."/>
            <person name="Won Y.J."/>
        </authorList>
    </citation>
    <scope>NUCLEOTIDE SEQUENCE [LARGE SCALE GENOMIC DNA]</scope>
    <source>
        <strain evidence="1">Wonlab-2016</strain>
    </source>
</reference>
<accession>A0ABD0L5T6</accession>
<organism evidence="1 2">
    <name type="scientific">Batillaria attramentaria</name>
    <dbReference type="NCBI Taxonomy" id="370345"/>
    <lineage>
        <taxon>Eukaryota</taxon>
        <taxon>Metazoa</taxon>
        <taxon>Spiralia</taxon>
        <taxon>Lophotrochozoa</taxon>
        <taxon>Mollusca</taxon>
        <taxon>Gastropoda</taxon>
        <taxon>Caenogastropoda</taxon>
        <taxon>Sorbeoconcha</taxon>
        <taxon>Cerithioidea</taxon>
        <taxon>Batillariidae</taxon>
        <taxon>Batillaria</taxon>
    </lineage>
</organism>
<sequence length="70" mass="7362">MVRDRAHDCVLARPAGCDLPIHLLSLARQAADVTSASHTTSSSSVDCKTKCSNSVDCQASRARARPGPVL</sequence>
<comment type="caution">
    <text evidence="1">The sequence shown here is derived from an EMBL/GenBank/DDBJ whole genome shotgun (WGS) entry which is preliminary data.</text>
</comment>
<evidence type="ECO:0000313" key="2">
    <source>
        <dbReference type="Proteomes" id="UP001519460"/>
    </source>
</evidence>
<name>A0ABD0L5T6_9CAEN</name>